<dbReference type="Gene3D" id="1.25.40.690">
    <property type="match status" value="1"/>
</dbReference>
<reference evidence="3 4" key="1">
    <citation type="journal article" date="2016" name="Mol. Biol. Evol.">
        <title>Comparative Genomics of Early-Diverging Mushroom-Forming Fungi Provides Insights into the Origins of Lignocellulose Decay Capabilities.</title>
        <authorList>
            <person name="Nagy L.G."/>
            <person name="Riley R."/>
            <person name="Tritt A."/>
            <person name="Adam C."/>
            <person name="Daum C."/>
            <person name="Floudas D."/>
            <person name="Sun H."/>
            <person name="Yadav J.S."/>
            <person name="Pangilinan J."/>
            <person name="Larsson K.H."/>
            <person name="Matsuura K."/>
            <person name="Barry K."/>
            <person name="Labutti K."/>
            <person name="Kuo R."/>
            <person name="Ohm R.A."/>
            <person name="Bhattacharya S.S."/>
            <person name="Shirouzu T."/>
            <person name="Yoshinaga Y."/>
            <person name="Martin F.M."/>
            <person name="Grigoriev I.V."/>
            <person name="Hibbett D.S."/>
        </authorList>
    </citation>
    <scope>NUCLEOTIDE SEQUENCE [LARGE SCALE GENOMIC DNA]</scope>
    <source>
        <strain evidence="3 4">CBS 109695</strain>
    </source>
</reference>
<accession>A0A166NHM9</accession>
<dbReference type="STRING" id="436010.A0A166NHM9"/>
<name>A0A166NHM9_9AGAM</name>
<dbReference type="EMBL" id="KV417523">
    <property type="protein sequence ID" value="KZP25015.1"/>
    <property type="molecule type" value="Genomic_DNA"/>
</dbReference>
<feature type="domain" description="Nuclear pore complex protein NUP96 C-terminal" evidence="2">
    <location>
        <begin position="334"/>
        <end position="653"/>
    </location>
</feature>
<protein>
    <recommendedName>
        <fullName evidence="2">Nuclear pore complex protein NUP96 C-terminal domain-containing protein</fullName>
    </recommendedName>
</protein>
<evidence type="ECO:0000313" key="4">
    <source>
        <dbReference type="Proteomes" id="UP000076532"/>
    </source>
</evidence>
<evidence type="ECO:0000256" key="1">
    <source>
        <dbReference type="SAM" id="MobiDB-lite"/>
    </source>
</evidence>
<organism evidence="3 4">
    <name type="scientific">Athelia psychrophila</name>
    <dbReference type="NCBI Taxonomy" id="1759441"/>
    <lineage>
        <taxon>Eukaryota</taxon>
        <taxon>Fungi</taxon>
        <taxon>Dikarya</taxon>
        <taxon>Basidiomycota</taxon>
        <taxon>Agaricomycotina</taxon>
        <taxon>Agaricomycetes</taxon>
        <taxon>Agaricomycetidae</taxon>
        <taxon>Atheliales</taxon>
        <taxon>Atheliaceae</taxon>
        <taxon>Athelia</taxon>
    </lineage>
</organism>
<dbReference type="OrthoDB" id="3797628at2759"/>
<feature type="region of interest" description="Disordered" evidence="1">
    <location>
        <begin position="556"/>
        <end position="576"/>
    </location>
</feature>
<dbReference type="InterPro" id="IPR021967">
    <property type="entry name" value="Nup98_C"/>
</dbReference>
<feature type="region of interest" description="Disordered" evidence="1">
    <location>
        <begin position="36"/>
        <end position="55"/>
    </location>
</feature>
<gene>
    <name evidence="3" type="ORF">FIBSPDRAFT_856394</name>
</gene>
<dbReference type="Pfam" id="PF12110">
    <property type="entry name" value="Nup96"/>
    <property type="match status" value="1"/>
</dbReference>
<sequence length="827" mass="91519">MQDDELMASPPKKTPATTRNALIEDEDGEIRYAHEVTLRTQPKKSPPRQRGDPTIIPRAKQVGVDAQRMHVMQTSLFRQPEEAAAMRANKTVLSSKRLQLLPQPINRKHSRESDGDGLRVDPRERASFAHDIEPLPYRPSRKYARVESSASAVVGNEGAMVDAGLAMGRSFRAGWGPGGTLVHLGNLCGVSGVSKTTANTSIITKTRIPILPGPEAEESERLLNLLTRHLANTPIVRDADGIPFANPSPKLHFASFTSLFANGNRSYEAAVYRLGKALFDDIDPHLGADVTVDIRNRITALRRKAALSAWLADAVAPSVEAALKSQPSDDAVATAFALLTGNQVEKACEVVTDGGNLKLATLLAQAGGDFEFRDDLRSQLEIWREQRVDIHIDESVKKVYALLAGMLRVVDGSGGSGMERCKDVDIFAGLDWKRAFGVHFWFAEPVDATISQAFESYDQQRLEEPERVAGPSAWYVDHPIRALHTKHRWTLPPPNRTPDALFSLIRLHSDPACSLSDILDPLSFGPSPLDYSIPWHLYVILSRCMRVRDFADRGDPEVVSGMPEDSEADDEVEGHSPSADLLASSYAGQLEALGLLQEAVFVLLHIEGSVGREKAIKDLLARQAARLDDWTIRGFCGSLQIPVPWVNEAKAIHALDRGEVYEAYECYLAAQLYNPAHDLAVLELAPDAIIRGDLDLLKELFERVHSRKVENWTSRGKVFLDYVHVLSRLPELHEQVVDTAATELDELARSIPKLIELLPEVLRNRDDPRHNAALAEMISALMTCLDRVKPLALSQTQIKLAMVDDATKLRHIHSTAHERFLRTIQVA</sequence>
<dbReference type="AlphaFoldDB" id="A0A166NHM9"/>
<evidence type="ECO:0000259" key="2">
    <source>
        <dbReference type="Pfam" id="PF12110"/>
    </source>
</evidence>
<evidence type="ECO:0000313" key="3">
    <source>
        <dbReference type="EMBL" id="KZP25015.1"/>
    </source>
</evidence>
<dbReference type="Proteomes" id="UP000076532">
    <property type="component" value="Unassembled WGS sequence"/>
</dbReference>
<proteinExistence type="predicted"/>
<keyword evidence="4" id="KW-1185">Reference proteome</keyword>